<dbReference type="InterPro" id="IPR013766">
    <property type="entry name" value="Thioredoxin_domain"/>
</dbReference>
<name>A0A0X3TRC4_9RHOB</name>
<keyword evidence="5" id="KW-1185">Reference proteome</keyword>
<dbReference type="InterPro" id="IPR050553">
    <property type="entry name" value="Thioredoxin_ResA/DsbE_sf"/>
</dbReference>
<organism evidence="4 5">
    <name type="scientific">Ruegeria profundi</name>
    <dbReference type="NCBI Taxonomy" id="1685378"/>
    <lineage>
        <taxon>Bacteria</taxon>
        <taxon>Pseudomonadati</taxon>
        <taxon>Pseudomonadota</taxon>
        <taxon>Alphaproteobacteria</taxon>
        <taxon>Rhodobacterales</taxon>
        <taxon>Roseobacteraceae</taxon>
        <taxon>Ruegeria</taxon>
    </lineage>
</organism>
<dbReference type="SUPFAM" id="SSF52833">
    <property type="entry name" value="Thioredoxin-like"/>
    <property type="match status" value="1"/>
</dbReference>
<dbReference type="OrthoDB" id="9799347at2"/>
<dbReference type="InterPro" id="IPR000866">
    <property type="entry name" value="AhpC/TSA"/>
</dbReference>
<protein>
    <submittedName>
        <fullName evidence="4">Thioredoxin</fullName>
    </submittedName>
</protein>
<dbReference type="Gene3D" id="3.40.30.10">
    <property type="entry name" value="Glutaredoxin"/>
    <property type="match status" value="1"/>
</dbReference>
<keyword evidence="2" id="KW-0732">Signal</keyword>
<dbReference type="PANTHER" id="PTHR42852:SF17">
    <property type="entry name" value="THIOREDOXIN-LIKE PROTEIN HI_1115"/>
    <property type="match status" value="1"/>
</dbReference>
<gene>
    <name evidence="4" type="ORF">AVO44_14155</name>
</gene>
<reference evidence="5" key="1">
    <citation type="submission" date="2015-12" db="EMBL/GenBank/DDBJ databases">
        <authorList>
            <person name="Zhang G."/>
            <person name="Stingl U."/>
        </authorList>
    </citation>
    <scope>NUCLEOTIDE SEQUENCE [LARGE SCALE GENOMIC DNA]</scope>
    <source>
        <strain evidence="5">ZGT108</strain>
    </source>
</reference>
<dbReference type="InterPro" id="IPR036249">
    <property type="entry name" value="Thioredoxin-like_sf"/>
</dbReference>
<dbReference type="AlphaFoldDB" id="A0A0X3TRC4"/>
<dbReference type="PROSITE" id="PS51352">
    <property type="entry name" value="THIOREDOXIN_2"/>
    <property type="match status" value="1"/>
</dbReference>
<dbReference type="InterPro" id="IPR017937">
    <property type="entry name" value="Thioredoxin_CS"/>
</dbReference>
<feature type="chain" id="PRO_5007054283" evidence="2">
    <location>
        <begin position="31"/>
        <end position="199"/>
    </location>
</feature>
<evidence type="ECO:0000256" key="2">
    <source>
        <dbReference type="SAM" id="SignalP"/>
    </source>
</evidence>
<dbReference type="EMBL" id="LQBP01000007">
    <property type="protein sequence ID" value="KUJ78294.1"/>
    <property type="molecule type" value="Genomic_DNA"/>
</dbReference>
<comment type="caution">
    <text evidence="4">The sequence shown here is derived from an EMBL/GenBank/DDBJ whole genome shotgun (WGS) entry which is preliminary data.</text>
</comment>
<dbReference type="PANTHER" id="PTHR42852">
    <property type="entry name" value="THIOL:DISULFIDE INTERCHANGE PROTEIN DSBE"/>
    <property type="match status" value="1"/>
</dbReference>
<dbReference type="Proteomes" id="UP000053690">
    <property type="component" value="Unassembled WGS sequence"/>
</dbReference>
<feature type="signal peptide" evidence="2">
    <location>
        <begin position="1"/>
        <end position="30"/>
    </location>
</feature>
<evidence type="ECO:0000256" key="1">
    <source>
        <dbReference type="ARBA" id="ARBA00023284"/>
    </source>
</evidence>
<feature type="domain" description="Thioredoxin" evidence="3">
    <location>
        <begin position="24"/>
        <end position="196"/>
    </location>
</feature>
<dbReference type="Pfam" id="PF00578">
    <property type="entry name" value="AhpC-TSA"/>
    <property type="match status" value="1"/>
</dbReference>
<dbReference type="CDD" id="cd02966">
    <property type="entry name" value="TlpA_like_family"/>
    <property type="match status" value="1"/>
</dbReference>
<dbReference type="GO" id="GO:0015036">
    <property type="term" value="F:disulfide oxidoreductase activity"/>
    <property type="evidence" value="ECO:0007669"/>
    <property type="project" value="UniProtKB-ARBA"/>
</dbReference>
<evidence type="ECO:0000313" key="5">
    <source>
        <dbReference type="Proteomes" id="UP000053690"/>
    </source>
</evidence>
<accession>A0A0X3TRC4</accession>
<dbReference type="GO" id="GO:0016209">
    <property type="term" value="F:antioxidant activity"/>
    <property type="evidence" value="ECO:0007669"/>
    <property type="project" value="InterPro"/>
</dbReference>
<evidence type="ECO:0000313" key="4">
    <source>
        <dbReference type="EMBL" id="KUJ78294.1"/>
    </source>
</evidence>
<proteinExistence type="predicted"/>
<dbReference type="STRING" id="1685378.AVO44_14155"/>
<sequence length="199" mass="21820">MIGHERKPGVDMRLFRLIPLYMALALGANAALATDAETLGPLRDGTLKRLILHKEPKPVEPVEFQLEDDGGTATIEDYKGKYVLLNFWATWCAPCRKEMPQIAELQEEFGGDKFEVLTLATGRNSPAGIKKFFEENGIKNLPRHQDTGSAVAREFGVIALPITVILDPEGNEMARLIGDAEWNSDSAKAIISTLVGAES</sequence>
<keyword evidence="1" id="KW-0676">Redox-active center</keyword>
<evidence type="ECO:0000259" key="3">
    <source>
        <dbReference type="PROSITE" id="PS51352"/>
    </source>
</evidence>
<dbReference type="PROSITE" id="PS00194">
    <property type="entry name" value="THIOREDOXIN_1"/>
    <property type="match status" value="1"/>
</dbReference>